<evidence type="ECO:0000313" key="2">
    <source>
        <dbReference type="Proteomes" id="UP000051952"/>
    </source>
</evidence>
<dbReference type="VEuPathDB" id="TriTrypDB:BSAL_23900"/>
<reference evidence="2" key="1">
    <citation type="submission" date="2015-09" db="EMBL/GenBank/DDBJ databases">
        <authorList>
            <consortium name="Pathogen Informatics"/>
        </authorList>
    </citation>
    <scope>NUCLEOTIDE SEQUENCE [LARGE SCALE GENOMIC DNA]</scope>
    <source>
        <strain evidence="2">Lake Konstanz</strain>
    </source>
</reference>
<gene>
    <name evidence="1" type="ORF">BSAL_59795</name>
</gene>
<dbReference type="EMBL" id="CYKH01000252">
    <property type="protein sequence ID" value="CUF16684.1"/>
    <property type="molecule type" value="Genomic_DNA"/>
</dbReference>
<name>A0A0S4IS09_BODSA</name>
<protein>
    <submittedName>
        <fullName evidence="1">Uncharacterized protein</fullName>
    </submittedName>
</protein>
<proteinExistence type="predicted"/>
<evidence type="ECO:0000313" key="1">
    <source>
        <dbReference type="EMBL" id="CUF16684.1"/>
    </source>
</evidence>
<accession>A0A0S4IS09</accession>
<sequence>MIVGRIYTTSSILKLKVNSTTVFSESPARARNTLESAYFTAVDALWLKSADNIYKISTMVNMCYKGVYSVKQHDISTELHSVPVYLAPDVFVVMWAVNVDSPSAALILLERLHVDMLQKLLCRKRPSATPFDILSVSSEEWSDAYAEGQGCREEMVDRIRRCHLAATSADGEETVPPTTVASCHSVSFLAPPREGATHDEILRRHRNAESFAFKQHPLAVAAVRADNASSTVRLPNKAVTIPQPKLGFPVCDLGLLPGGQRPGSGKYVLGFFAWPKKGKLVIPLSARSKSSAASYFSIVDVIEPVFKVDEKLTDGTSDDLMFAFSAFSYWDPPQASEWSLEVVFSYAKVDTESGDIRLGQKTVAATKAKFDSMIKLSSSCFMKVFDASTWNTNTLDVRCKPYGELKNIGLLKNVGGVGFSRTDALRRATFAEKMRKNEYNKQCNDPLSSYLQALCSLSPAQKKGVSSERRTIRSTVTQKQWSMCFVRGRWGRIGILRSIASCIDVNQSKKHRNFRNAFLAYMTTNHREVKEFDAFLFELTALDCTERKTMCRLGGWMSCFRKGDGCGVEMSKAIYACVDSRVFRGMRYDENDPPNVDVFLAQGEYF</sequence>
<keyword evidence="2" id="KW-1185">Reference proteome</keyword>
<organism evidence="1 2">
    <name type="scientific">Bodo saltans</name>
    <name type="common">Flagellated protozoan</name>
    <dbReference type="NCBI Taxonomy" id="75058"/>
    <lineage>
        <taxon>Eukaryota</taxon>
        <taxon>Discoba</taxon>
        <taxon>Euglenozoa</taxon>
        <taxon>Kinetoplastea</taxon>
        <taxon>Metakinetoplastina</taxon>
        <taxon>Eubodonida</taxon>
        <taxon>Bodonidae</taxon>
        <taxon>Bodo</taxon>
    </lineage>
</organism>
<dbReference type="Proteomes" id="UP000051952">
    <property type="component" value="Unassembled WGS sequence"/>
</dbReference>
<dbReference type="AlphaFoldDB" id="A0A0S4IS09"/>